<protein>
    <recommendedName>
        <fullName evidence="3">Lipoprotein</fullName>
    </recommendedName>
</protein>
<name>A0ABZ0K2A3_9GAMM</name>
<dbReference type="Proteomes" id="UP001529491">
    <property type="component" value="Chromosome"/>
</dbReference>
<sequence length="161" mass="18170">MLKFIKLKLVFFYILYIGLAISCDSYAAITITELQPLKYPAAIKNIDKSTTVLVNWKGQLGGATNSVVLNNDYYQGKYLITSNTNRPITIELIQLGNENKIKLKTLRVRYKNKTYKSFPTVQLENPGIEGELIEIGAKVVAAKRATTGEKYPQYTLTIEEQ</sequence>
<evidence type="ECO:0008006" key="3">
    <source>
        <dbReference type="Google" id="ProtNLM"/>
    </source>
</evidence>
<reference evidence="1 2" key="1">
    <citation type="submission" date="2023-10" db="EMBL/GenBank/DDBJ databases">
        <title>Complete genome sequence of Shewanella sp. DAU334.</title>
        <authorList>
            <person name="Lee Y.-S."/>
            <person name="Jeong H.-R."/>
            <person name="Hwang E.-J."/>
            <person name="Choi Y.-L."/>
            <person name="Kim G.-D."/>
        </authorList>
    </citation>
    <scope>NUCLEOTIDE SEQUENCE [LARGE SCALE GENOMIC DNA]</scope>
    <source>
        <strain evidence="1 2">DAU334</strain>
    </source>
</reference>
<gene>
    <name evidence="1" type="ORF">RGE70_07865</name>
</gene>
<dbReference type="PROSITE" id="PS51257">
    <property type="entry name" value="PROKAR_LIPOPROTEIN"/>
    <property type="match status" value="1"/>
</dbReference>
<proteinExistence type="predicted"/>
<accession>A0ABZ0K2A3</accession>
<evidence type="ECO:0000313" key="2">
    <source>
        <dbReference type="Proteomes" id="UP001529491"/>
    </source>
</evidence>
<evidence type="ECO:0000313" key="1">
    <source>
        <dbReference type="EMBL" id="WOT06664.1"/>
    </source>
</evidence>
<dbReference type="EMBL" id="CP136522">
    <property type="protein sequence ID" value="WOT06664.1"/>
    <property type="molecule type" value="Genomic_DNA"/>
</dbReference>
<organism evidence="1 2">
    <name type="scientific">Shewanella youngdeokensis</name>
    <dbReference type="NCBI Taxonomy" id="2999068"/>
    <lineage>
        <taxon>Bacteria</taxon>
        <taxon>Pseudomonadati</taxon>
        <taxon>Pseudomonadota</taxon>
        <taxon>Gammaproteobacteria</taxon>
        <taxon>Alteromonadales</taxon>
        <taxon>Shewanellaceae</taxon>
        <taxon>Shewanella</taxon>
    </lineage>
</organism>
<keyword evidence="2" id="KW-1185">Reference proteome</keyword>
<dbReference type="RefSeq" id="WP_310470938.1">
    <property type="nucleotide sequence ID" value="NZ_CP136522.1"/>
</dbReference>